<keyword evidence="2" id="KW-1185">Reference proteome</keyword>
<evidence type="ECO:0000313" key="2">
    <source>
        <dbReference type="Proteomes" id="UP000198923"/>
    </source>
</evidence>
<dbReference type="Pfam" id="PF13620">
    <property type="entry name" value="CarboxypepD_reg"/>
    <property type="match status" value="1"/>
</dbReference>
<dbReference type="STRING" id="504805.SAMN05421505_111162"/>
<reference evidence="1 2" key="1">
    <citation type="submission" date="2016-10" db="EMBL/GenBank/DDBJ databases">
        <authorList>
            <person name="de Groot N.N."/>
        </authorList>
    </citation>
    <scope>NUCLEOTIDE SEQUENCE [LARGE SCALE GENOMIC DNA]</scope>
    <source>
        <strain evidence="1 2">CPCC 201354</strain>
    </source>
</reference>
<protein>
    <submittedName>
        <fullName evidence="1">Carboxypeptidase regulatory-like domain-containing protein</fullName>
    </submittedName>
</protein>
<sequence>MHILAQALQDLHEYGTSATIGIEDSRPCALEYSYNAPWLRDGRSLSFRPTMHGVLTGVVTDANDGKPIAGAKIRLAGGWRALLTGEDGSFHIQVPDDLYSVQAVKDHYGTFHRSWVSVGWNHVTRLDIALTTGRVAADADEMTLVMPPESQRSGRFTLTNDGGDTPFTVVGDPTQTWLSAAPATGTLTTGTSTAVTVNASSTGMRPGTVRTGRLVVRSDSGREPEPEIEVKVVVPEE</sequence>
<name>A0A1G7ZR34_9ACTN</name>
<dbReference type="Gene3D" id="2.60.40.1120">
    <property type="entry name" value="Carboxypeptidase-like, regulatory domain"/>
    <property type="match status" value="1"/>
</dbReference>
<proteinExistence type="predicted"/>
<dbReference type="Proteomes" id="UP000198923">
    <property type="component" value="Unassembled WGS sequence"/>
</dbReference>
<evidence type="ECO:0000313" key="1">
    <source>
        <dbReference type="EMBL" id="SDH11037.1"/>
    </source>
</evidence>
<organism evidence="1 2">
    <name type="scientific">Sinosporangium album</name>
    <dbReference type="NCBI Taxonomy" id="504805"/>
    <lineage>
        <taxon>Bacteria</taxon>
        <taxon>Bacillati</taxon>
        <taxon>Actinomycetota</taxon>
        <taxon>Actinomycetes</taxon>
        <taxon>Streptosporangiales</taxon>
        <taxon>Streptosporangiaceae</taxon>
        <taxon>Sinosporangium</taxon>
    </lineage>
</organism>
<dbReference type="AlphaFoldDB" id="A0A1G7ZR34"/>
<dbReference type="RefSeq" id="WP_176955437.1">
    <property type="nucleotide sequence ID" value="NZ_FNCN01000011.1"/>
</dbReference>
<dbReference type="SUPFAM" id="SSF49464">
    <property type="entry name" value="Carboxypeptidase regulatory domain-like"/>
    <property type="match status" value="1"/>
</dbReference>
<keyword evidence="1" id="KW-0645">Protease</keyword>
<keyword evidence="1" id="KW-0121">Carboxypeptidase</keyword>
<gene>
    <name evidence="1" type="ORF">SAMN05421505_111162</name>
</gene>
<keyword evidence="1" id="KW-0378">Hydrolase</keyword>
<dbReference type="EMBL" id="FNCN01000011">
    <property type="protein sequence ID" value="SDH11037.1"/>
    <property type="molecule type" value="Genomic_DNA"/>
</dbReference>
<accession>A0A1G7ZR34</accession>
<dbReference type="GO" id="GO:0004180">
    <property type="term" value="F:carboxypeptidase activity"/>
    <property type="evidence" value="ECO:0007669"/>
    <property type="project" value="UniProtKB-KW"/>
</dbReference>
<dbReference type="InterPro" id="IPR008969">
    <property type="entry name" value="CarboxyPept-like_regulatory"/>
</dbReference>